<evidence type="ECO:0000259" key="6">
    <source>
        <dbReference type="PROSITE" id="PS50011"/>
    </source>
</evidence>
<dbReference type="InParanoid" id="A0A0G4GM00"/>
<evidence type="ECO:0000256" key="1">
    <source>
        <dbReference type="ARBA" id="ARBA00022679"/>
    </source>
</evidence>
<name>A0A0G4GM00_VITBC</name>
<feature type="compositionally biased region" description="Pro residues" evidence="5">
    <location>
        <begin position="143"/>
        <end position="157"/>
    </location>
</feature>
<dbReference type="Proteomes" id="UP000041254">
    <property type="component" value="Unassembled WGS sequence"/>
</dbReference>
<feature type="domain" description="Protein kinase" evidence="6">
    <location>
        <begin position="366"/>
        <end position="686"/>
    </location>
</feature>
<dbReference type="PROSITE" id="PS00108">
    <property type="entry name" value="PROTEIN_KINASE_ST"/>
    <property type="match status" value="1"/>
</dbReference>
<evidence type="ECO:0000256" key="5">
    <source>
        <dbReference type="SAM" id="MobiDB-lite"/>
    </source>
</evidence>
<dbReference type="SMART" id="SM00220">
    <property type="entry name" value="S_TKc"/>
    <property type="match status" value="1"/>
</dbReference>
<evidence type="ECO:0000256" key="4">
    <source>
        <dbReference type="ARBA" id="ARBA00022840"/>
    </source>
</evidence>
<dbReference type="STRING" id="1169540.A0A0G4GM00"/>
<dbReference type="GO" id="GO:0005524">
    <property type="term" value="F:ATP binding"/>
    <property type="evidence" value="ECO:0007669"/>
    <property type="project" value="UniProtKB-KW"/>
</dbReference>
<dbReference type="InterPro" id="IPR011009">
    <property type="entry name" value="Kinase-like_dom_sf"/>
</dbReference>
<dbReference type="PANTHER" id="PTHR44329:SF288">
    <property type="entry name" value="MITOGEN-ACTIVATED PROTEIN KINASE KINASE KINASE 20"/>
    <property type="match status" value="1"/>
</dbReference>
<proteinExistence type="predicted"/>
<organism evidence="7 8">
    <name type="scientific">Vitrella brassicaformis (strain CCMP3155)</name>
    <dbReference type="NCBI Taxonomy" id="1169540"/>
    <lineage>
        <taxon>Eukaryota</taxon>
        <taxon>Sar</taxon>
        <taxon>Alveolata</taxon>
        <taxon>Colpodellida</taxon>
        <taxon>Vitrellaceae</taxon>
        <taxon>Vitrella</taxon>
    </lineage>
</organism>
<dbReference type="EMBL" id="CDMY01000716">
    <property type="protein sequence ID" value="CEM31154.1"/>
    <property type="molecule type" value="Genomic_DNA"/>
</dbReference>
<dbReference type="InterPro" id="IPR051681">
    <property type="entry name" value="Ser/Thr_Kinases-Pseudokinases"/>
</dbReference>
<feature type="compositionally biased region" description="Basic and acidic residues" evidence="5">
    <location>
        <begin position="1"/>
        <end position="10"/>
    </location>
</feature>
<evidence type="ECO:0000256" key="2">
    <source>
        <dbReference type="ARBA" id="ARBA00022741"/>
    </source>
</evidence>
<feature type="region of interest" description="Disordered" evidence="5">
    <location>
        <begin position="129"/>
        <end position="157"/>
    </location>
</feature>
<dbReference type="Pfam" id="PF00069">
    <property type="entry name" value="Pkinase"/>
    <property type="match status" value="1"/>
</dbReference>
<dbReference type="GO" id="GO:0004674">
    <property type="term" value="F:protein serine/threonine kinase activity"/>
    <property type="evidence" value="ECO:0007669"/>
    <property type="project" value="TreeGrafter"/>
</dbReference>
<dbReference type="OrthoDB" id="683166at2759"/>
<evidence type="ECO:0000313" key="7">
    <source>
        <dbReference type="EMBL" id="CEM31154.1"/>
    </source>
</evidence>
<protein>
    <recommendedName>
        <fullName evidence="6">Protein kinase domain-containing protein</fullName>
    </recommendedName>
</protein>
<keyword evidence="8" id="KW-1185">Reference proteome</keyword>
<keyword evidence="4" id="KW-0067">ATP-binding</keyword>
<dbReference type="Gene3D" id="1.10.510.10">
    <property type="entry name" value="Transferase(Phosphotransferase) domain 1"/>
    <property type="match status" value="1"/>
</dbReference>
<sequence length="751" mass="80678">MYGRAYDGRVSRAVSSPSPSPPCNYMDATPPAVLMRKAAHNGSGGCLPSPVAPISPTVLLYTNSRAGGRKDNAVRDPGQQLQQGGVATAGAGVGGVYLPACEGGCGGMLQPRRADSRASGEWDLLRSTRADSDCSTSTGGGYPPNPSPPHMLPFACPPPAAIPSQPCMPLRESSEPFPSSFSQYPASGDAVSVSIMSPPGLPPSVMDNTGLYGGGLELGMGMGMGMGVGMAGIDMEVGVGVRGASVPSLPLIREMHDQDDVTSPVFSSSKCHPLHLYPAYADATSPHLIALNPSVHGCQSPVCRPRPADIVKEMFERKQMSKPGGISEADYGILYRLRQYQLSPSEAIRRLFGPHIPIIPASELPISQDHRREAGGQGVVFCVEQHGQSPHGSRVAVKCYNVLHMMEEEDTLLAALRREVRFLHHLTHTERGRGCANVVRLLGVTAAPSAAPFERDNTYIGVVLEWCEGGSLFDFLHNPRAPVPDASPAAAHPRSPAVTYSLVHGVANACAFLHGRRVAHRDLKSCNVLLMHQFGSKGAKEPATPVVVDFGLADSIPLLPTTSMTPVRSTPAWEDPAMSTGTCDALCDQYAFGKIVHEVIYRHIPHTHKDPALPPSKLAGDIVYGSDASLRAAVGLGETNDTFGYNRSYENIIWRLLIEDCRATGDDRYGRLRFEQIIALIRYAFHTHHLSRTDEWIVDDSRLCGGSGVATVSLVGSHECPGRIRCAPEGRLWVQMNKAFKDNHHTHHTHD</sequence>
<dbReference type="VEuPathDB" id="CryptoDB:Vbra_18297"/>
<dbReference type="PANTHER" id="PTHR44329">
    <property type="entry name" value="SERINE/THREONINE-PROTEIN KINASE TNNI3K-RELATED"/>
    <property type="match status" value="1"/>
</dbReference>
<gene>
    <name evidence="7" type="ORF">Vbra_18297</name>
</gene>
<keyword evidence="2" id="KW-0547">Nucleotide-binding</keyword>
<dbReference type="AlphaFoldDB" id="A0A0G4GM00"/>
<dbReference type="InterPro" id="IPR008271">
    <property type="entry name" value="Ser/Thr_kinase_AS"/>
</dbReference>
<evidence type="ECO:0000256" key="3">
    <source>
        <dbReference type="ARBA" id="ARBA00022777"/>
    </source>
</evidence>
<keyword evidence="1" id="KW-0808">Transferase</keyword>
<dbReference type="SUPFAM" id="SSF56112">
    <property type="entry name" value="Protein kinase-like (PK-like)"/>
    <property type="match status" value="1"/>
</dbReference>
<dbReference type="InterPro" id="IPR000719">
    <property type="entry name" value="Prot_kinase_dom"/>
</dbReference>
<feature type="region of interest" description="Disordered" evidence="5">
    <location>
        <begin position="1"/>
        <end position="22"/>
    </location>
</feature>
<dbReference type="PROSITE" id="PS50011">
    <property type="entry name" value="PROTEIN_KINASE_DOM"/>
    <property type="match status" value="1"/>
</dbReference>
<reference evidence="7 8" key="1">
    <citation type="submission" date="2014-11" db="EMBL/GenBank/DDBJ databases">
        <authorList>
            <person name="Zhu J."/>
            <person name="Qi W."/>
            <person name="Song R."/>
        </authorList>
    </citation>
    <scope>NUCLEOTIDE SEQUENCE [LARGE SCALE GENOMIC DNA]</scope>
</reference>
<keyword evidence="3" id="KW-0418">Kinase</keyword>
<accession>A0A0G4GM00</accession>
<evidence type="ECO:0000313" key="8">
    <source>
        <dbReference type="Proteomes" id="UP000041254"/>
    </source>
</evidence>